<sequence length="101" mass="11059">MFNIGAGEFIALAVIALILIGPDKLPSFAQSAARFLHKMRGMANSATSQLRENLGPGYEDLQVSDLHPKQFIKKHLDNLATETNVDVNDLKKSAQIDPDLL</sequence>
<evidence type="ECO:0000256" key="1">
    <source>
        <dbReference type="ARBA" id="ARBA00004167"/>
    </source>
</evidence>
<reference evidence="9" key="1">
    <citation type="submission" date="2020-05" db="EMBL/GenBank/DDBJ databases">
        <authorList>
            <person name="Chiriac C."/>
            <person name="Salcher M."/>
            <person name="Ghai R."/>
            <person name="Kavagutti S V."/>
        </authorList>
    </citation>
    <scope>NUCLEOTIDE SEQUENCE</scope>
</reference>
<evidence type="ECO:0000313" key="11">
    <source>
        <dbReference type="EMBL" id="CAB4714659.1"/>
    </source>
</evidence>
<protein>
    <submittedName>
        <fullName evidence="9">Unannotated protein</fullName>
    </submittedName>
</protein>
<dbReference type="PRINTS" id="PR01506">
    <property type="entry name" value="TATBPROTEIN"/>
</dbReference>
<keyword evidence="5" id="KW-1133">Transmembrane helix</keyword>
<keyword evidence="4" id="KW-0653">Protein transport</keyword>
<dbReference type="GO" id="GO:0015031">
    <property type="term" value="P:protein transport"/>
    <property type="evidence" value="ECO:0007669"/>
    <property type="project" value="UniProtKB-KW"/>
</dbReference>
<evidence type="ECO:0000256" key="3">
    <source>
        <dbReference type="ARBA" id="ARBA00022692"/>
    </source>
</evidence>
<comment type="subcellular location">
    <subcellularLocation>
        <location evidence="1">Membrane</location>
        <topology evidence="1">Single-pass membrane protein</topology>
    </subcellularLocation>
</comment>
<dbReference type="EMBL" id="CAFBME010000002">
    <property type="protein sequence ID" value="CAB4888008.1"/>
    <property type="molecule type" value="Genomic_DNA"/>
</dbReference>
<dbReference type="GO" id="GO:0016020">
    <property type="term" value="C:membrane"/>
    <property type="evidence" value="ECO:0007669"/>
    <property type="project" value="UniProtKB-ARBA"/>
</dbReference>
<keyword evidence="2" id="KW-0813">Transport</keyword>
<dbReference type="EMBL" id="CAEZUD010000007">
    <property type="protein sequence ID" value="CAB4584949.1"/>
    <property type="molecule type" value="Genomic_DNA"/>
</dbReference>
<evidence type="ECO:0000256" key="5">
    <source>
        <dbReference type="ARBA" id="ARBA00022989"/>
    </source>
</evidence>
<name>A0A6J6FB96_9ZZZZ</name>
<evidence type="ECO:0000313" key="9">
    <source>
        <dbReference type="EMBL" id="CAB4584949.1"/>
    </source>
</evidence>
<evidence type="ECO:0000256" key="7">
    <source>
        <dbReference type="ARBA" id="ARBA00023136"/>
    </source>
</evidence>
<evidence type="ECO:0000256" key="6">
    <source>
        <dbReference type="ARBA" id="ARBA00023010"/>
    </source>
</evidence>
<dbReference type="EMBL" id="CAFBNS010000048">
    <property type="protein sequence ID" value="CAB4958661.1"/>
    <property type="molecule type" value="Genomic_DNA"/>
</dbReference>
<dbReference type="AlphaFoldDB" id="A0A6J6FB96"/>
<dbReference type="EMBL" id="CAEZUY010000004">
    <property type="protein sequence ID" value="CAB4606600.1"/>
    <property type="molecule type" value="Genomic_DNA"/>
</dbReference>
<evidence type="ECO:0000256" key="2">
    <source>
        <dbReference type="ARBA" id="ARBA00022448"/>
    </source>
</evidence>
<organism evidence="9">
    <name type="scientific">freshwater metagenome</name>
    <dbReference type="NCBI Taxonomy" id="449393"/>
    <lineage>
        <taxon>unclassified sequences</taxon>
        <taxon>metagenomes</taxon>
        <taxon>ecological metagenomes</taxon>
    </lineage>
</organism>
<dbReference type="EMBL" id="CAEZSC010000028">
    <property type="protein sequence ID" value="CAB4533700.1"/>
    <property type="molecule type" value="Genomic_DNA"/>
</dbReference>
<evidence type="ECO:0000313" key="10">
    <source>
        <dbReference type="EMBL" id="CAB4606600.1"/>
    </source>
</evidence>
<evidence type="ECO:0000313" key="12">
    <source>
        <dbReference type="EMBL" id="CAB4888008.1"/>
    </source>
</evidence>
<evidence type="ECO:0000313" key="14">
    <source>
        <dbReference type="EMBL" id="CAB5009387.1"/>
    </source>
</evidence>
<keyword evidence="7" id="KW-0472">Membrane</keyword>
<dbReference type="InterPro" id="IPR003369">
    <property type="entry name" value="TatA/B/E"/>
</dbReference>
<evidence type="ECO:0000313" key="8">
    <source>
        <dbReference type="EMBL" id="CAB4533700.1"/>
    </source>
</evidence>
<proteinExistence type="predicted"/>
<dbReference type="NCBIfam" id="NF002377">
    <property type="entry name" value="PRK01371.1-4"/>
    <property type="match status" value="1"/>
</dbReference>
<evidence type="ECO:0000313" key="13">
    <source>
        <dbReference type="EMBL" id="CAB4958661.1"/>
    </source>
</evidence>
<accession>A0A6J6FB96</accession>
<gene>
    <name evidence="8" type="ORF">UFOPK1380_00587</name>
    <name evidence="9" type="ORF">UFOPK1778_00261</name>
    <name evidence="10" type="ORF">UFOPK1863_00126</name>
    <name evidence="11" type="ORF">UFOPK2689_00146</name>
    <name evidence="12" type="ORF">UFOPK3555_00088</name>
    <name evidence="13" type="ORF">UFOPK3874_00390</name>
    <name evidence="14" type="ORF">UFOPK4095_00380</name>
</gene>
<dbReference type="EMBL" id="CAEZYL010000003">
    <property type="protein sequence ID" value="CAB4714659.1"/>
    <property type="molecule type" value="Genomic_DNA"/>
</dbReference>
<dbReference type="EMBL" id="CAFBPI010000015">
    <property type="protein sequence ID" value="CAB5009387.1"/>
    <property type="molecule type" value="Genomic_DNA"/>
</dbReference>
<keyword evidence="6" id="KW-0811">Translocation</keyword>
<evidence type="ECO:0000256" key="4">
    <source>
        <dbReference type="ARBA" id="ARBA00022927"/>
    </source>
</evidence>
<keyword evidence="3" id="KW-0812">Transmembrane</keyword>
<dbReference type="Pfam" id="PF02416">
    <property type="entry name" value="TatA_B_E"/>
    <property type="match status" value="1"/>
</dbReference>
<dbReference type="Gene3D" id="1.20.5.3310">
    <property type="match status" value="1"/>
</dbReference>